<dbReference type="EMBL" id="PP511522">
    <property type="protein sequence ID" value="XCD05101.1"/>
    <property type="molecule type" value="Genomic_DNA"/>
</dbReference>
<keyword evidence="1" id="KW-0812">Transmembrane</keyword>
<reference evidence="2" key="1">
    <citation type="submission" date="2024-03" db="EMBL/GenBank/DDBJ databases">
        <title>Diverse circular DNA viruses in blood, oral, and fecal samples of captive lemurs.</title>
        <authorList>
            <person name="Paietta E.N."/>
            <person name="Kraberger S."/>
            <person name="Lund M.C."/>
            <person name="Custer J.M."/>
            <person name="Vargas K.M."/>
            <person name="Ehmke E.E."/>
            <person name="Yoder A.D."/>
            <person name="Varsani A."/>
        </authorList>
    </citation>
    <scope>NUCLEOTIDE SEQUENCE</scope>
    <source>
        <strain evidence="2">Duke_24FS_4</strain>
    </source>
</reference>
<keyword evidence="1" id="KW-0472">Membrane</keyword>
<evidence type="ECO:0000313" key="2">
    <source>
        <dbReference type="EMBL" id="XCD05101.1"/>
    </source>
</evidence>
<feature type="transmembrane region" description="Helical" evidence="1">
    <location>
        <begin position="20"/>
        <end position="40"/>
    </location>
</feature>
<evidence type="ECO:0000256" key="1">
    <source>
        <dbReference type="SAM" id="Phobius"/>
    </source>
</evidence>
<protein>
    <submittedName>
        <fullName evidence="2">Uncharacterized protein</fullName>
    </submittedName>
</protein>
<name>A0AAU8B094_9CAUD</name>
<proteinExistence type="predicted"/>
<organism evidence="2">
    <name type="scientific">Dulem virus 35</name>
    <dbReference type="NCBI Taxonomy" id="3145753"/>
    <lineage>
        <taxon>Viruses</taxon>
        <taxon>Duplodnaviria</taxon>
        <taxon>Heunggongvirae</taxon>
        <taxon>Uroviricota</taxon>
        <taxon>Caudoviricetes</taxon>
    </lineage>
</organism>
<sequence>MWSMEKKNKKPLRITVSDVMLFISVINFLFVLSGIFLSAIGKR</sequence>
<accession>A0AAU8B094</accession>
<keyword evidence="1" id="KW-1133">Transmembrane helix</keyword>